<dbReference type="AlphaFoldDB" id="A0A421B3K6"/>
<dbReference type="RefSeq" id="WP_121391857.1">
    <property type="nucleotide sequence ID" value="NZ_RCDD01000002.1"/>
</dbReference>
<dbReference type="Proteomes" id="UP000282454">
    <property type="component" value="Unassembled WGS sequence"/>
</dbReference>
<dbReference type="EMBL" id="RCDD01000002">
    <property type="protein sequence ID" value="RLK58944.1"/>
    <property type="molecule type" value="Genomic_DNA"/>
</dbReference>
<keyword evidence="2" id="KW-1185">Reference proteome</keyword>
<sequence length="156" mass="16542">MTRELVIELARPAIAAVAPEEAPVFDSVARARLTSSGRLRTTRRRGQDVLGSGLEIVVESITDGALYVAAAMIGALTDRVADSAGTRIGTWVRKLRGRPDPGPTTVDELAATVDEQEWEILRLSGLLAGTQAGIPRPQAEALVEAMLTGLRDRGDG</sequence>
<organism evidence="1 2">
    <name type="scientific">Actinokineospora cianjurensis</name>
    <dbReference type="NCBI Taxonomy" id="585224"/>
    <lineage>
        <taxon>Bacteria</taxon>
        <taxon>Bacillati</taxon>
        <taxon>Actinomycetota</taxon>
        <taxon>Actinomycetes</taxon>
        <taxon>Pseudonocardiales</taxon>
        <taxon>Pseudonocardiaceae</taxon>
        <taxon>Actinokineospora</taxon>
    </lineage>
</organism>
<accession>A0A421B3K6</accession>
<proteinExistence type="predicted"/>
<evidence type="ECO:0000313" key="1">
    <source>
        <dbReference type="EMBL" id="RLK58944.1"/>
    </source>
</evidence>
<gene>
    <name evidence="1" type="ORF">CLV68_3425</name>
</gene>
<comment type="caution">
    <text evidence="1">The sequence shown here is derived from an EMBL/GenBank/DDBJ whole genome shotgun (WGS) entry which is preliminary data.</text>
</comment>
<protein>
    <submittedName>
        <fullName evidence="1">Uncharacterized protein</fullName>
    </submittedName>
</protein>
<name>A0A421B3K6_9PSEU</name>
<reference evidence="1 2" key="1">
    <citation type="submission" date="2018-10" db="EMBL/GenBank/DDBJ databases">
        <title>Genomic Encyclopedia of Archaeal and Bacterial Type Strains, Phase II (KMG-II): from individual species to whole genera.</title>
        <authorList>
            <person name="Goeker M."/>
        </authorList>
    </citation>
    <scope>NUCLEOTIDE SEQUENCE [LARGE SCALE GENOMIC DNA]</scope>
    <source>
        <strain evidence="1 2">DSM 45657</strain>
    </source>
</reference>
<evidence type="ECO:0000313" key="2">
    <source>
        <dbReference type="Proteomes" id="UP000282454"/>
    </source>
</evidence>